<evidence type="ECO:0000256" key="2">
    <source>
        <dbReference type="ARBA" id="ARBA00022448"/>
    </source>
</evidence>
<dbReference type="Pfam" id="PF04143">
    <property type="entry name" value="Sulf_transp"/>
    <property type="match status" value="1"/>
</dbReference>
<feature type="transmembrane region" description="Helical" evidence="9">
    <location>
        <begin position="163"/>
        <end position="184"/>
    </location>
</feature>
<sequence>MSWIYEPWPWYVAGPMITGVMLLLIYAGKSFGVSANLRSMCSIAGAGRWVDFFNFDWKKQSWNLLFIVGGAIGGFIAVNYLTPHESVAISESTQAALQELGVENPGSTFLPDKIFGAEALSSFEGWIFLIVGGLLIGFGTRYAGGCTSGHAISGLSNLQLPSLIAVVGFFIGGLIMTHLILPFIL</sequence>
<dbReference type="OrthoDB" id="9814020at2"/>
<keyword evidence="4" id="KW-0997">Cell inner membrane</keyword>
<dbReference type="AlphaFoldDB" id="A0A1I6YPE8"/>
<keyword evidence="6 9" id="KW-1133">Transmembrane helix</keyword>
<dbReference type="InterPro" id="IPR007272">
    <property type="entry name" value="Sulf_transp_TsuA/YedE"/>
</dbReference>
<evidence type="ECO:0000313" key="11">
    <source>
        <dbReference type="Proteomes" id="UP000236454"/>
    </source>
</evidence>
<dbReference type="PANTHER" id="PTHR30574:SF1">
    <property type="entry name" value="SULPHUR TRANSPORT DOMAIN-CONTAINING PROTEIN"/>
    <property type="match status" value="1"/>
</dbReference>
<comment type="similarity">
    <text evidence="8">Belongs to the TsuA/YedE (TC 9.B.102) family.</text>
</comment>
<dbReference type="Proteomes" id="UP000236454">
    <property type="component" value="Unassembled WGS sequence"/>
</dbReference>
<evidence type="ECO:0000256" key="8">
    <source>
        <dbReference type="ARBA" id="ARBA00035655"/>
    </source>
</evidence>
<evidence type="ECO:0000313" key="10">
    <source>
        <dbReference type="EMBL" id="SFT52406.1"/>
    </source>
</evidence>
<proteinExistence type="inferred from homology"/>
<gene>
    <name evidence="10" type="ORF">SAMN05216474_1072</name>
</gene>
<dbReference type="EMBL" id="FPAS01000001">
    <property type="protein sequence ID" value="SFT52406.1"/>
    <property type="molecule type" value="Genomic_DNA"/>
</dbReference>
<protein>
    <submittedName>
        <fullName evidence="10">Uncharacterized protein</fullName>
    </submittedName>
</protein>
<evidence type="ECO:0000256" key="6">
    <source>
        <dbReference type="ARBA" id="ARBA00022989"/>
    </source>
</evidence>
<evidence type="ECO:0000256" key="5">
    <source>
        <dbReference type="ARBA" id="ARBA00022692"/>
    </source>
</evidence>
<dbReference type="GO" id="GO:0005886">
    <property type="term" value="C:plasma membrane"/>
    <property type="evidence" value="ECO:0007669"/>
    <property type="project" value="UniProtKB-SubCell"/>
</dbReference>
<evidence type="ECO:0000256" key="7">
    <source>
        <dbReference type="ARBA" id="ARBA00023136"/>
    </source>
</evidence>
<feature type="transmembrane region" description="Helical" evidence="9">
    <location>
        <begin position="62"/>
        <end position="82"/>
    </location>
</feature>
<dbReference type="RefSeq" id="WP_090247236.1">
    <property type="nucleotide sequence ID" value="NZ_FPAS01000001.1"/>
</dbReference>
<reference evidence="10 11" key="1">
    <citation type="submission" date="2016-10" db="EMBL/GenBank/DDBJ databases">
        <authorList>
            <person name="de Groot N.N."/>
        </authorList>
    </citation>
    <scope>NUCLEOTIDE SEQUENCE [LARGE SCALE GENOMIC DNA]</scope>
    <source>
        <strain evidence="10 11">CGMCC 1.7005</strain>
    </source>
</reference>
<name>A0A1I6YPE8_9FLAO</name>
<feature type="transmembrane region" description="Helical" evidence="9">
    <location>
        <begin position="12"/>
        <end position="28"/>
    </location>
</feature>
<evidence type="ECO:0000256" key="9">
    <source>
        <dbReference type="SAM" id="Phobius"/>
    </source>
</evidence>
<organism evidence="10 11">
    <name type="scientific">Lishizhenia tianjinensis</name>
    <dbReference type="NCBI Taxonomy" id="477690"/>
    <lineage>
        <taxon>Bacteria</taxon>
        <taxon>Pseudomonadati</taxon>
        <taxon>Bacteroidota</taxon>
        <taxon>Flavobacteriia</taxon>
        <taxon>Flavobacteriales</taxon>
        <taxon>Crocinitomicaceae</taxon>
        <taxon>Lishizhenia</taxon>
    </lineage>
</organism>
<dbReference type="STRING" id="477690.SAMN05216474_1072"/>
<feature type="transmembrane region" description="Helical" evidence="9">
    <location>
        <begin position="125"/>
        <end position="143"/>
    </location>
</feature>
<comment type="subcellular location">
    <subcellularLocation>
        <location evidence="1">Cell inner membrane</location>
        <topology evidence="1">Multi-pass membrane protein</topology>
    </subcellularLocation>
</comment>
<evidence type="ECO:0000256" key="1">
    <source>
        <dbReference type="ARBA" id="ARBA00004429"/>
    </source>
</evidence>
<keyword evidence="7 9" id="KW-0472">Membrane</keyword>
<evidence type="ECO:0000256" key="3">
    <source>
        <dbReference type="ARBA" id="ARBA00022475"/>
    </source>
</evidence>
<keyword evidence="3" id="KW-1003">Cell membrane</keyword>
<accession>A0A1I6YPE8</accession>
<keyword evidence="2" id="KW-0813">Transport</keyword>
<keyword evidence="5 9" id="KW-0812">Transmembrane</keyword>
<keyword evidence="11" id="KW-1185">Reference proteome</keyword>
<evidence type="ECO:0000256" key="4">
    <source>
        <dbReference type="ARBA" id="ARBA00022519"/>
    </source>
</evidence>
<dbReference type="PANTHER" id="PTHR30574">
    <property type="entry name" value="INNER MEMBRANE PROTEIN YEDE"/>
    <property type="match status" value="1"/>
</dbReference>